<proteinExistence type="predicted"/>
<dbReference type="Proteomes" id="UP000095286">
    <property type="component" value="Unplaced"/>
</dbReference>
<organism evidence="1 2">
    <name type="scientific">Rhabditophanes sp. KR3021</name>
    <dbReference type="NCBI Taxonomy" id="114890"/>
    <lineage>
        <taxon>Eukaryota</taxon>
        <taxon>Metazoa</taxon>
        <taxon>Ecdysozoa</taxon>
        <taxon>Nematoda</taxon>
        <taxon>Chromadorea</taxon>
        <taxon>Rhabditida</taxon>
        <taxon>Tylenchina</taxon>
        <taxon>Panagrolaimomorpha</taxon>
        <taxon>Strongyloidoidea</taxon>
        <taxon>Alloionematidae</taxon>
        <taxon>Rhabditophanes</taxon>
    </lineage>
</organism>
<name>A0AC35UEA8_9BILA</name>
<dbReference type="WBParaSite" id="RSKR_0001036800.1">
    <property type="protein sequence ID" value="RSKR_0001036800.1"/>
    <property type="gene ID" value="RSKR_0001036800"/>
</dbReference>
<evidence type="ECO:0000313" key="1">
    <source>
        <dbReference type="Proteomes" id="UP000095286"/>
    </source>
</evidence>
<accession>A0AC35UEA8</accession>
<protein>
    <submittedName>
        <fullName evidence="2">Transthyretin-like family protein</fullName>
    </submittedName>
</protein>
<sequence>MKTAICLVLVGLIVGTEAMRQQSIAVKAKFMCGDKPLANARVKLWEEDSGPDPDDLVQAGYTDANGEMFLSGDERELTNCDFWLKIYHTCDDSFKMGARKVKFELPYSYVTAGKIPKKTYDLGTLNMETKFHTEERELIVSKRSVDRESDSAEGYQSRDRRYQSRRERDVEVLDSAEEKAVMKEKRKVDSSEEFTF</sequence>
<evidence type="ECO:0000313" key="2">
    <source>
        <dbReference type="WBParaSite" id="RSKR_0001036800.1"/>
    </source>
</evidence>
<reference evidence="2" key="1">
    <citation type="submission" date="2016-11" db="UniProtKB">
        <authorList>
            <consortium name="WormBaseParasite"/>
        </authorList>
    </citation>
    <scope>IDENTIFICATION</scope>
    <source>
        <strain evidence="2">KR3021</strain>
    </source>
</reference>